<dbReference type="GeneID" id="106171139"/>
<proteinExistence type="predicted"/>
<gene>
    <name evidence="4" type="primary">LOC106171139</name>
</gene>
<feature type="transmembrane region" description="Helical" evidence="1">
    <location>
        <begin position="734"/>
        <end position="761"/>
    </location>
</feature>
<feature type="transmembrane region" description="Helical" evidence="1">
    <location>
        <begin position="7"/>
        <end position="25"/>
    </location>
</feature>
<dbReference type="Proteomes" id="UP000085678">
    <property type="component" value="Unplaced"/>
</dbReference>
<feature type="domain" description="IgGFc-binding protein N-terminal" evidence="2">
    <location>
        <begin position="125"/>
        <end position="413"/>
    </location>
</feature>
<dbReference type="SMART" id="SM00209">
    <property type="entry name" value="TSP1"/>
    <property type="match status" value="1"/>
</dbReference>
<keyword evidence="3" id="KW-1185">Reference proteome</keyword>
<evidence type="ECO:0000256" key="1">
    <source>
        <dbReference type="SAM" id="Phobius"/>
    </source>
</evidence>
<keyword evidence="1" id="KW-1133">Transmembrane helix</keyword>
<dbReference type="AlphaFoldDB" id="A0A1S3J8M0"/>
<evidence type="ECO:0000259" key="2">
    <source>
        <dbReference type="Pfam" id="PF17517"/>
    </source>
</evidence>
<dbReference type="Gene3D" id="2.20.100.10">
    <property type="entry name" value="Thrombospondin type-1 (TSP1) repeat"/>
    <property type="match status" value="1"/>
</dbReference>
<dbReference type="PANTHER" id="PTHR46534:SF1">
    <property type="entry name" value="IGGFC-BINDING PROTEIN N-TERMINAL DOMAIN-CONTAINING PROTEIN"/>
    <property type="match status" value="1"/>
</dbReference>
<evidence type="ECO:0000313" key="3">
    <source>
        <dbReference type="Proteomes" id="UP000085678"/>
    </source>
</evidence>
<sequence>MASRAHWLIYLIIVMSIGSKVIASFSNEGTEFYVGFMNNDYGDGRDMYLYMTTGSNTPAEVTVTAPKQDTNFRKTAQVSRGQSVRVSIPANFKATGSQVENKGIHVMSTQPISLYGLNQEQGSGDAFTAIPLTALGSIYSAITWTNQGQVLVVSTQDCTEVTIKLPGRRGNTVTFNGVTHTNYAEFTVTMSRYQTLHLQSDDLTATQIVANSAIAVFSGSKKVHIEGTLTSDHLVQQLTPYDAWGKEFIISAPPNSQKYKMKIVSQDRHPNQGRVYISGEGPSRTFVTEFYTFVRDYNSDVLRRVWSDSPIQVALFTQSMDSSTNMIDASMIIVPPVYQYRSRYTFTTLGQTAAEMSSHMTIYVANYTINAGTLRMDGQPLTLPFTRVASTNYYVGSMPVSPGAHEIYSIDPLANFYSLISGFHASSNGNYYVTYPAGMNVAKNTLGCSPFVGQNIVAGNQVDEDCDGRVDEEIKNNIDDDGDGKVDEDLTLPPRGTYSFSSICCGRLLRGPWGSWEACSVTCENGTKSRRRLCNNPEPTSGGLPCPSDVQGDTDTEPCSLQRCPGKIGGACTLTTDCSTVVSNSRCVQRRCVCSVGYKPDAVNTSCLTPVRGAPCNVTEDCSPCEVGNADTANDTACRTTTRKRCSVDGHCRAGSTLNFECHPYLKVCDCPLGFHSVREEYCVKRKIGSKTCYRDADCSEAVQHSTCTENGCECIEGYQPSADMTVCTEEYQVLVITVVTASVAVGVCGIVVVAGAVAYVRNRRKRTPAARDNHFTVSEPTPETAALDRHAPYTSLSVEAVAFQSGAASNETDGFAPYVEMTSPQYVNAQINVINTSDA</sequence>
<organism evidence="3 4">
    <name type="scientific">Lingula anatina</name>
    <name type="common">Brachiopod</name>
    <name type="synonym">Lingula unguis</name>
    <dbReference type="NCBI Taxonomy" id="7574"/>
    <lineage>
        <taxon>Eukaryota</taxon>
        <taxon>Metazoa</taxon>
        <taxon>Spiralia</taxon>
        <taxon>Lophotrochozoa</taxon>
        <taxon>Brachiopoda</taxon>
        <taxon>Linguliformea</taxon>
        <taxon>Lingulata</taxon>
        <taxon>Lingulida</taxon>
        <taxon>Linguloidea</taxon>
        <taxon>Lingulidae</taxon>
        <taxon>Lingula</taxon>
    </lineage>
</organism>
<protein>
    <submittedName>
        <fullName evidence="4">Uncharacterized protein LOC106171139</fullName>
    </submittedName>
</protein>
<dbReference type="OrthoDB" id="5912242at2759"/>
<dbReference type="InParanoid" id="A0A1S3J8M0"/>
<dbReference type="SUPFAM" id="SSF82895">
    <property type="entry name" value="TSP-1 type 1 repeat"/>
    <property type="match status" value="1"/>
</dbReference>
<dbReference type="InterPro" id="IPR036383">
    <property type="entry name" value="TSP1_rpt_sf"/>
</dbReference>
<dbReference type="Pfam" id="PF17517">
    <property type="entry name" value="IgGFc_binding"/>
    <property type="match status" value="1"/>
</dbReference>
<dbReference type="Pfam" id="PF00090">
    <property type="entry name" value="TSP_1"/>
    <property type="match status" value="1"/>
</dbReference>
<dbReference type="PROSITE" id="PS50092">
    <property type="entry name" value="TSP1"/>
    <property type="match status" value="1"/>
</dbReference>
<keyword evidence="1" id="KW-0472">Membrane</keyword>
<dbReference type="InterPro" id="IPR035234">
    <property type="entry name" value="IgGFc-bd_N"/>
</dbReference>
<dbReference type="InterPro" id="IPR000884">
    <property type="entry name" value="TSP1_rpt"/>
</dbReference>
<dbReference type="PANTHER" id="PTHR46534">
    <property type="entry name" value="IGGFC_BINDING DOMAIN-CONTAINING PROTEIN"/>
    <property type="match status" value="1"/>
</dbReference>
<accession>A0A1S3J8M0</accession>
<evidence type="ECO:0000313" key="4">
    <source>
        <dbReference type="RefSeq" id="XP_013406752.1"/>
    </source>
</evidence>
<dbReference type="KEGG" id="lak:106171139"/>
<dbReference type="STRING" id="7574.A0A1S3J8M0"/>
<dbReference type="RefSeq" id="XP_013406752.1">
    <property type="nucleotide sequence ID" value="XM_013551298.1"/>
</dbReference>
<reference evidence="4" key="1">
    <citation type="submission" date="2025-08" db="UniProtKB">
        <authorList>
            <consortium name="RefSeq"/>
        </authorList>
    </citation>
    <scope>IDENTIFICATION</scope>
    <source>
        <tissue evidence="4">Gonads</tissue>
    </source>
</reference>
<keyword evidence="1" id="KW-0812">Transmembrane</keyword>
<name>A0A1S3J8M0_LINAN</name>